<name>A0A238L3V5_9RHOB</name>
<evidence type="ECO:0000313" key="1">
    <source>
        <dbReference type="EMBL" id="SMX49763.1"/>
    </source>
</evidence>
<accession>A0A238L3V5</accession>
<protein>
    <submittedName>
        <fullName evidence="1">Uncharacterized protein</fullName>
    </submittedName>
</protein>
<proteinExistence type="predicted"/>
<dbReference type="EMBL" id="FXYF01000017">
    <property type="protein sequence ID" value="SMX49763.1"/>
    <property type="molecule type" value="Genomic_DNA"/>
</dbReference>
<dbReference type="Proteomes" id="UP000207598">
    <property type="component" value="Unassembled WGS sequence"/>
</dbReference>
<keyword evidence="2" id="KW-1185">Reference proteome</keyword>
<dbReference type="RefSeq" id="WP_094023168.1">
    <property type="nucleotide sequence ID" value="NZ_FXYF01000017.1"/>
</dbReference>
<dbReference type="OrthoDB" id="9811036at2"/>
<dbReference type="AlphaFoldDB" id="A0A238L3V5"/>
<reference evidence="1 2" key="1">
    <citation type="submission" date="2017-05" db="EMBL/GenBank/DDBJ databases">
        <authorList>
            <person name="Song R."/>
            <person name="Chenine A.L."/>
            <person name="Ruprecht R.M."/>
        </authorList>
    </citation>
    <scope>NUCLEOTIDE SEQUENCE [LARGE SCALE GENOMIC DNA]</scope>
    <source>
        <strain evidence="1 2">CECT 8898</strain>
    </source>
</reference>
<evidence type="ECO:0000313" key="2">
    <source>
        <dbReference type="Proteomes" id="UP000207598"/>
    </source>
</evidence>
<organism evidence="1 2">
    <name type="scientific">Maliponia aquimaris</name>
    <dbReference type="NCBI Taxonomy" id="1673631"/>
    <lineage>
        <taxon>Bacteria</taxon>
        <taxon>Pseudomonadati</taxon>
        <taxon>Pseudomonadota</taxon>
        <taxon>Alphaproteobacteria</taxon>
        <taxon>Rhodobacterales</taxon>
        <taxon>Paracoccaceae</taxon>
        <taxon>Maliponia</taxon>
    </lineage>
</organism>
<sequence>MSAWSVGVRIAFRLAAEQAVGHNAQAWQLVDRSTNKAHVLDPVRTALSREGIVPMQADWTRPDGSISRNLGSFGCFGIPINTPPDPGAPEDFAPSKILTSASVLKALKRAPPR</sequence>
<gene>
    <name evidence="1" type="ORF">MAA8898_04430</name>
</gene>